<dbReference type="Gene3D" id="3.80.10.10">
    <property type="entry name" value="Ribonuclease Inhibitor"/>
    <property type="match status" value="1"/>
</dbReference>
<keyword evidence="5" id="KW-0677">Repeat</keyword>
<dbReference type="PANTHER" id="PTHR10662:SF22">
    <property type="entry name" value="NUCLEAR RNA EXPORT FACTOR 1"/>
    <property type="match status" value="1"/>
</dbReference>
<organism evidence="13 14">
    <name type="scientific">Malassezia restricta (strain ATCC 96810 / NBRC 103918 / CBS 7877)</name>
    <name type="common">Seborrheic dermatitis infection agent</name>
    <dbReference type="NCBI Taxonomy" id="425264"/>
    <lineage>
        <taxon>Eukaryota</taxon>
        <taxon>Fungi</taxon>
        <taxon>Dikarya</taxon>
        <taxon>Basidiomycota</taxon>
        <taxon>Ustilaginomycotina</taxon>
        <taxon>Malasseziomycetes</taxon>
        <taxon>Malasseziales</taxon>
        <taxon>Malasseziaceae</taxon>
        <taxon>Malassezia</taxon>
    </lineage>
</organism>
<dbReference type="FunFam" id="1.10.8.10:FF:000018">
    <property type="entry name" value="Nuclear RNA export factor 1"/>
    <property type="match status" value="1"/>
</dbReference>
<comment type="function">
    <text evidence="8">Involved in the export of mRNA from the nucleus to the cytoplasm.</text>
</comment>
<dbReference type="InterPro" id="IPR032675">
    <property type="entry name" value="LRR_dom_sf"/>
</dbReference>
<dbReference type="OrthoDB" id="25872at2759"/>
<dbReference type="Proteomes" id="UP000269793">
    <property type="component" value="Chromosome II"/>
</dbReference>
<dbReference type="InterPro" id="IPR005637">
    <property type="entry name" value="TAP_C_dom"/>
</dbReference>
<protein>
    <recommendedName>
        <fullName evidence="9">mRNA export factor MEX67</fullName>
    </recommendedName>
</protein>
<dbReference type="InterPro" id="IPR057125">
    <property type="entry name" value="NXF1/2/3/5-like_LRR"/>
</dbReference>
<name>A0A3G2S4J4_MALR7</name>
<keyword evidence="6" id="KW-0509">mRNA transport</keyword>
<evidence type="ECO:0000256" key="4">
    <source>
        <dbReference type="ARBA" id="ARBA00022614"/>
    </source>
</evidence>
<feature type="region of interest" description="Disordered" evidence="10">
    <location>
        <begin position="1"/>
        <end position="61"/>
    </location>
</feature>
<dbReference type="SUPFAM" id="SSF52058">
    <property type="entry name" value="L domain-like"/>
    <property type="match status" value="1"/>
</dbReference>
<dbReference type="Gene3D" id="3.10.450.50">
    <property type="match status" value="1"/>
</dbReference>
<evidence type="ECO:0000256" key="8">
    <source>
        <dbReference type="ARBA" id="ARBA00055253"/>
    </source>
</evidence>
<dbReference type="CDD" id="cd14342">
    <property type="entry name" value="UBA_TAP-C"/>
    <property type="match status" value="1"/>
</dbReference>
<keyword evidence="3" id="KW-0813">Transport</keyword>
<dbReference type="InterPro" id="IPR032710">
    <property type="entry name" value="NTF2-like_dom_sf"/>
</dbReference>
<dbReference type="Pfam" id="PF03943">
    <property type="entry name" value="TAP_C"/>
    <property type="match status" value="1"/>
</dbReference>
<sequence length="570" mass="62849">MPKRTHKPLVSRALRGAGLMEDDSMTVDDDGQIGESMTRAQRRKMARSDPAHGGRRGAVNRKAAMNVNSGIRPANARKGAVLGSHALTKASDVSPKTNVVETLRRFLTSRWNASMNLLNLENMQQDAILSEANIVPPGAPGAHRDLGTALWKLSADMFPTLSTLSLAGNAWTNLQPLALLGQYIPKLANLSLERNDLRWVRDLDVLVTKRHGLHALQELVLLGNPLQQNAVEGGNEDGYRRDVLVKFPDLRILDMKPVMDVERGFSQLFQGRGHKKAGPEASQVPLRHFCVQTRPGFVDGDAKQVVPEFLSLYFSAYDQDRTRLGPVYSSNARFTYSINSSPPPRARAERLMHTMPHQKDLTFDKYIELGSRNLMRTHNVKPLLRSMHYGGEAIVAFLKRLPITMHPLHDASKFVVDAWLLPNVDVKAQTSATERPDALLFINVHGEFCEAPSQGIRSFDRVFVVAPAPPASPAQQLGWPCVIVSDMLTLRHYSRESAFQPNALPMGPSAAPGLTPEQHAMSLELSAQTKLTYPYAVQCLGENGWDMTRAVNVFASLQAAGSIPSEAFAT</sequence>
<evidence type="ECO:0000259" key="12">
    <source>
        <dbReference type="PROSITE" id="PS51281"/>
    </source>
</evidence>
<feature type="domain" description="TAP-C" evidence="12">
    <location>
        <begin position="516"/>
        <end position="570"/>
    </location>
</feature>
<evidence type="ECO:0000256" key="3">
    <source>
        <dbReference type="ARBA" id="ARBA00022448"/>
    </source>
</evidence>
<evidence type="ECO:0000256" key="2">
    <source>
        <dbReference type="ARBA" id="ARBA00009285"/>
    </source>
</evidence>
<evidence type="ECO:0000313" key="14">
    <source>
        <dbReference type="Proteomes" id="UP000269793"/>
    </source>
</evidence>
<evidence type="ECO:0000313" key="13">
    <source>
        <dbReference type="EMBL" id="AYO42222.1"/>
    </source>
</evidence>
<dbReference type="InterPro" id="IPR002075">
    <property type="entry name" value="NTF2_dom"/>
</dbReference>
<gene>
    <name evidence="13" type="primary">mex67</name>
    <name evidence="13" type="ORF">DNF11_1272</name>
</gene>
<feature type="domain" description="NTF2" evidence="11">
    <location>
        <begin position="305"/>
        <end position="490"/>
    </location>
</feature>
<dbReference type="InterPro" id="IPR009060">
    <property type="entry name" value="UBA-like_sf"/>
</dbReference>
<proteinExistence type="inferred from homology"/>
<dbReference type="PROSITE" id="PS51281">
    <property type="entry name" value="TAP_C"/>
    <property type="match status" value="1"/>
</dbReference>
<dbReference type="AlphaFoldDB" id="A0A3G2S4J4"/>
<keyword evidence="4" id="KW-0433">Leucine-rich repeat</keyword>
<dbReference type="Gene3D" id="1.10.8.10">
    <property type="entry name" value="DNA helicase RuvA subunit, C-terminal domain"/>
    <property type="match status" value="1"/>
</dbReference>
<evidence type="ECO:0000256" key="1">
    <source>
        <dbReference type="ARBA" id="ARBA00004123"/>
    </source>
</evidence>
<feature type="compositionally biased region" description="Acidic residues" evidence="10">
    <location>
        <begin position="20"/>
        <end position="32"/>
    </location>
</feature>
<dbReference type="SUPFAM" id="SSF46934">
    <property type="entry name" value="UBA-like"/>
    <property type="match status" value="1"/>
</dbReference>
<dbReference type="PANTHER" id="PTHR10662">
    <property type="entry name" value="NUCLEAR RNA EXPORT FACTOR"/>
    <property type="match status" value="1"/>
</dbReference>
<dbReference type="FunFam" id="3.10.450.50:FF:000013">
    <property type="entry name" value="mRNA export factor mex67"/>
    <property type="match status" value="1"/>
</dbReference>
<dbReference type="EMBL" id="CP033149">
    <property type="protein sequence ID" value="AYO42222.1"/>
    <property type="molecule type" value="Genomic_DNA"/>
</dbReference>
<evidence type="ECO:0000256" key="7">
    <source>
        <dbReference type="ARBA" id="ARBA00023242"/>
    </source>
</evidence>
<keyword evidence="7" id="KW-0539">Nucleus</keyword>
<keyword evidence="14" id="KW-1185">Reference proteome</keyword>
<dbReference type="STRING" id="425264.A0A3G2S4J4"/>
<dbReference type="GO" id="GO:0016973">
    <property type="term" value="P:poly(A)+ mRNA export from nucleus"/>
    <property type="evidence" value="ECO:0007669"/>
    <property type="project" value="TreeGrafter"/>
</dbReference>
<dbReference type="VEuPathDB" id="FungiDB:DNF11_1272"/>
<evidence type="ECO:0000256" key="5">
    <source>
        <dbReference type="ARBA" id="ARBA00022737"/>
    </source>
</evidence>
<accession>A0A3G2S4J4</accession>
<dbReference type="PROSITE" id="PS50177">
    <property type="entry name" value="NTF2_DOMAIN"/>
    <property type="match status" value="1"/>
</dbReference>
<dbReference type="SMART" id="SM00804">
    <property type="entry name" value="TAP_C"/>
    <property type="match status" value="1"/>
</dbReference>
<evidence type="ECO:0000256" key="6">
    <source>
        <dbReference type="ARBA" id="ARBA00022816"/>
    </source>
</evidence>
<dbReference type="Pfam" id="PF24048">
    <property type="entry name" value="LRR_NXF1-5"/>
    <property type="match status" value="1"/>
</dbReference>
<evidence type="ECO:0000259" key="11">
    <source>
        <dbReference type="PROSITE" id="PS50177"/>
    </source>
</evidence>
<dbReference type="Pfam" id="PF22602">
    <property type="entry name" value="NXF_NTF2"/>
    <property type="match status" value="1"/>
</dbReference>
<dbReference type="GO" id="GO:0042272">
    <property type="term" value="C:nuclear RNA export factor complex"/>
    <property type="evidence" value="ECO:0007669"/>
    <property type="project" value="UniProtKB-ARBA"/>
</dbReference>
<dbReference type="GO" id="GO:0003723">
    <property type="term" value="F:RNA binding"/>
    <property type="evidence" value="ECO:0007669"/>
    <property type="project" value="TreeGrafter"/>
</dbReference>
<comment type="similarity">
    <text evidence="2">Belongs to the NXF family.</text>
</comment>
<evidence type="ECO:0000256" key="10">
    <source>
        <dbReference type="SAM" id="MobiDB-lite"/>
    </source>
</evidence>
<reference evidence="13 14" key="1">
    <citation type="submission" date="2018-10" db="EMBL/GenBank/DDBJ databases">
        <title>Complete genome sequence of Malassezia restricta CBS 7877.</title>
        <authorList>
            <person name="Morand S.C."/>
            <person name="Bertignac M."/>
            <person name="Iltis A."/>
            <person name="Kolder I."/>
            <person name="Pirovano W."/>
            <person name="Jourdain R."/>
            <person name="Clavaud C."/>
        </authorList>
    </citation>
    <scope>NUCLEOTIDE SEQUENCE [LARGE SCALE GENOMIC DNA]</scope>
    <source>
        <strain evidence="13 14">CBS 7877</strain>
    </source>
</reference>
<dbReference type="InterPro" id="IPR030217">
    <property type="entry name" value="NXF_fam"/>
</dbReference>
<dbReference type="InterPro" id="IPR018222">
    <property type="entry name" value="Nuclear_transport_factor_2_euk"/>
</dbReference>
<evidence type="ECO:0000256" key="9">
    <source>
        <dbReference type="ARBA" id="ARBA00069694"/>
    </source>
</evidence>
<dbReference type="SUPFAM" id="SSF54427">
    <property type="entry name" value="NTF2-like"/>
    <property type="match status" value="1"/>
</dbReference>
<comment type="subcellular location">
    <subcellularLocation>
        <location evidence="1">Nucleus</location>
    </subcellularLocation>
</comment>